<dbReference type="Pfam" id="PF00005">
    <property type="entry name" value="ABC_tran"/>
    <property type="match status" value="1"/>
</dbReference>
<dbReference type="eggNOG" id="COG1132">
    <property type="taxonomic scope" value="Bacteria"/>
</dbReference>
<dbReference type="GO" id="GO:0015421">
    <property type="term" value="F:ABC-type oligopeptide transporter activity"/>
    <property type="evidence" value="ECO:0007669"/>
    <property type="project" value="TreeGrafter"/>
</dbReference>
<protein>
    <submittedName>
        <fullName evidence="11">ABC transporter transmembrane region</fullName>
    </submittedName>
</protein>
<evidence type="ECO:0000256" key="1">
    <source>
        <dbReference type="ARBA" id="ARBA00004651"/>
    </source>
</evidence>
<dbReference type="GO" id="GO:0005886">
    <property type="term" value="C:plasma membrane"/>
    <property type="evidence" value="ECO:0007669"/>
    <property type="project" value="UniProtKB-SubCell"/>
</dbReference>
<evidence type="ECO:0000256" key="8">
    <source>
        <dbReference type="SAM" id="Phobius"/>
    </source>
</evidence>
<feature type="domain" description="ABC transmembrane type-1" evidence="10">
    <location>
        <begin position="25"/>
        <end position="307"/>
    </location>
</feature>
<dbReference type="Gene3D" id="1.20.1560.10">
    <property type="entry name" value="ABC transporter type 1, transmembrane domain"/>
    <property type="match status" value="1"/>
</dbReference>
<dbReference type="InterPro" id="IPR003593">
    <property type="entry name" value="AAA+_ATPase"/>
</dbReference>
<dbReference type="InterPro" id="IPR003439">
    <property type="entry name" value="ABC_transporter-like_ATP-bd"/>
</dbReference>
<dbReference type="AlphaFoldDB" id="G5K3C8"/>
<evidence type="ECO:0000256" key="2">
    <source>
        <dbReference type="ARBA" id="ARBA00022448"/>
    </source>
</evidence>
<evidence type="ECO:0000313" key="12">
    <source>
        <dbReference type="Proteomes" id="UP000003330"/>
    </source>
</evidence>
<keyword evidence="2" id="KW-0813">Transport</keyword>
<gene>
    <name evidence="11" type="ORF">STRIC_1296</name>
</gene>
<dbReference type="PROSITE" id="PS50893">
    <property type="entry name" value="ABC_TRANSPORTER_2"/>
    <property type="match status" value="1"/>
</dbReference>
<dbReference type="InterPro" id="IPR039421">
    <property type="entry name" value="Type_1_exporter"/>
</dbReference>
<reference evidence="11 12" key="1">
    <citation type="journal article" date="2014" name="Int. J. Syst. Evol. Microbiol.">
        <title>Phylogenomics and the dynamic genome evolution of the genus Streptococcus.</title>
        <authorList>
            <consortium name="The Broad Institute Genome Sequencing Platform"/>
            <person name="Richards V.P."/>
            <person name="Palmer S.R."/>
            <person name="Pavinski Bitar P.D."/>
            <person name="Qin X."/>
            <person name="Weinstock G.M."/>
            <person name="Highlander S.K."/>
            <person name="Town C.D."/>
            <person name="Burne R.A."/>
            <person name="Stanhope M.J."/>
        </authorList>
    </citation>
    <scope>NUCLEOTIDE SEQUENCE [LARGE SCALE GENOMIC DNA]</scope>
    <source>
        <strain evidence="11 12">707-05</strain>
    </source>
</reference>
<dbReference type="SUPFAM" id="SSF90123">
    <property type="entry name" value="ABC transporter transmembrane region"/>
    <property type="match status" value="1"/>
</dbReference>
<feature type="transmembrane region" description="Helical" evidence="8">
    <location>
        <begin position="162"/>
        <end position="183"/>
    </location>
</feature>
<name>G5K3C8_9STRE</name>
<evidence type="ECO:0000256" key="3">
    <source>
        <dbReference type="ARBA" id="ARBA00022692"/>
    </source>
</evidence>
<dbReference type="InterPro" id="IPR036640">
    <property type="entry name" value="ABC1_TM_sf"/>
</dbReference>
<dbReference type="SUPFAM" id="SSF52540">
    <property type="entry name" value="P-loop containing nucleoside triphosphate hydrolases"/>
    <property type="match status" value="1"/>
</dbReference>
<dbReference type="InterPro" id="IPR011527">
    <property type="entry name" value="ABC1_TM_dom"/>
</dbReference>
<keyword evidence="6 8" id="KW-1133">Transmembrane helix</keyword>
<sequence>MQTKAKKFVFKRLLLDLFNKPFLLVFLIFISLIQVALSVYLPVLIGKAVDASLSTARLESLKSILFQVLVIITLNTGIQWLTPILYNNLLYQFSQQIKDRVIKKLHQMPLAYIDRQSIGDMVSRVTTDSEQLTNGLQMVFSQFTIGFLTISFTIVAMARIDWLMLGIVLLLTPSSLLLARFIAKRSFHYYQAQAKSRGKLSQFAEEALRQEKVIHIFNAQKAVVTQYHSLNKTYADYSQQAIFYASIVNPTTRFINSLIYALLAGLGAIRIMTGSFTVGQLTTFLSCVVQYTKPFNDMSSVFAEMESSLACAQRLYAILDEKVPVKEEGREQLGHIKGQIDFKSVSFSYDKTKPLIQNVSFSVSEGDRVAIVGPTGAGKSTLVNLLMRFYDLDSGQITLDGKAIDSYSLEEYRQVTAMVLQDTWLKDGTIHDMIAYGSQHASRLEVVQAAKAARAHFFIDQLPDGYNTYLNAATESLSQGQAQLIAIARVFLKKPKVLILDEATSSIDSLTEKQIQEAFEELMRGRTSFIIAHRLKTIEKADFILVMDKGQLVEWGTHQELMSAQRFYYRLQKSH</sequence>
<dbReference type="STRING" id="764299.STRIC_1296"/>
<dbReference type="PROSITE" id="PS50929">
    <property type="entry name" value="ABC_TM1F"/>
    <property type="match status" value="1"/>
</dbReference>
<dbReference type="RefSeq" id="WP_008089044.1">
    <property type="nucleotide sequence ID" value="NZ_AEUX02000006.1"/>
</dbReference>
<evidence type="ECO:0000259" key="9">
    <source>
        <dbReference type="PROSITE" id="PS50893"/>
    </source>
</evidence>
<comment type="caution">
    <text evidence="11">The sequence shown here is derived from an EMBL/GenBank/DDBJ whole genome shotgun (WGS) entry which is preliminary data.</text>
</comment>
<proteinExistence type="predicted"/>
<keyword evidence="3 8" id="KW-0812">Transmembrane</keyword>
<dbReference type="Proteomes" id="UP000003330">
    <property type="component" value="Unassembled WGS sequence"/>
</dbReference>
<dbReference type="FunFam" id="3.40.50.300:FF:000287">
    <property type="entry name" value="Multidrug ABC transporter ATP-binding protein"/>
    <property type="match status" value="1"/>
</dbReference>
<feature type="transmembrane region" description="Helical" evidence="8">
    <location>
        <begin position="64"/>
        <end position="86"/>
    </location>
</feature>
<dbReference type="InterPro" id="IPR017871">
    <property type="entry name" value="ABC_transporter-like_CS"/>
</dbReference>
<dbReference type="CDD" id="cd18547">
    <property type="entry name" value="ABC_6TM_Tm288_like"/>
    <property type="match status" value="1"/>
</dbReference>
<dbReference type="InterPro" id="IPR027417">
    <property type="entry name" value="P-loop_NTPase"/>
</dbReference>
<evidence type="ECO:0000256" key="4">
    <source>
        <dbReference type="ARBA" id="ARBA00022741"/>
    </source>
</evidence>
<dbReference type="Gene3D" id="3.40.50.300">
    <property type="entry name" value="P-loop containing nucleotide triphosphate hydrolases"/>
    <property type="match status" value="1"/>
</dbReference>
<accession>G5K3C8</accession>
<keyword evidence="5" id="KW-0067">ATP-binding</keyword>
<dbReference type="PANTHER" id="PTHR43394">
    <property type="entry name" value="ATP-DEPENDENT PERMEASE MDL1, MITOCHONDRIAL"/>
    <property type="match status" value="1"/>
</dbReference>
<dbReference type="Pfam" id="PF00664">
    <property type="entry name" value="ABC_membrane"/>
    <property type="match status" value="1"/>
</dbReference>
<feature type="transmembrane region" description="Helical" evidence="8">
    <location>
        <begin position="139"/>
        <end position="156"/>
    </location>
</feature>
<dbReference type="OrthoDB" id="9770415at2"/>
<dbReference type="GO" id="GO:0016887">
    <property type="term" value="F:ATP hydrolysis activity"/>
    <property type="evidence" value="ECO:0007669"/>
    <property type="project" value="InterPro"/>
</dbReference>
<evidence type="ECO:0000256" key="5">
    <source>
        <dbReference type="ARBA" id="ARBA00022840"/>
    </source>
</evidence>
<feature type="transmembrane region" description="Helical" evidence="8">
    <location>
        <begin position="258"/>
        <end position="278"/>
    </location>
</feature>
<dbReference type="PROSITE" id="PS00211">
    <property type="entry name" value="ABC_TRANSPORTER_1"/>
    <property type="match status" value="1"/>
</dbReference>
<dbReference type="PANTHER" id="PTHR43394:SF1">
    <property type="entry name" value="ATP-BINDING CASSETTE SUB-FAMILY B MEMBER 10, MITOCHONDRIAL"/>
    <property type="match status" value="1"/>
</dbReference>
<organism evidence="11 12">
    <name type="scientific">Streptococcus ictaluri 707-05</name>
    <dbReference type="NCBI Taxonomy" id="764299"/>
    <lineage>
        <taxon>Bacteria</taxon>
        <taxon>Bacillati</taxon>
        <taxon>Bacillota</taxon>
        <taxon>Bacilli</taxon>
        <taxon>Lactobacillales</taxon>
        <taxon>Streptococcaceae</taxon>
        <taxon>Streptococcus</taxon>
    </lineage>
</organism>
<keyword evidence="7 8" id="KW-0472">Membrane</keyword>
<evidence type="ECO:0000256" key="7">
    <source>
        <dbReference type="ARBA" id="ARBA00023136"/>
    </source>
</evidence>
<comment type="subcellular location">
    <subcellularLocation>
        <location evidence="1">Cell membrane</location>
        <topology evidence="1">Multi-pass membrane protein</topology>
    </subcellularLocation>
</comment>
<feature type="transmembrane region" description="Helical" evidence="8">
    <location>
        <begin position="21"/>
        <end position="44"/>
    </location>
</feature>
<keyword evidence="12" id="KW-1185">Reference proteome</keyword>
<evidence type="ECO:0000256" key="6">
    <source>
        <dbReference type="ARBA" id="ARBA00022989"/>
    </source>
</evidence>
<feature type="domain" description="ABC transporter" evidence="9">
    <location>
        <begin position="340"/>
        <end position="574"/>
    </location>
</feature>
<evidence type="ECO:0000313" key="11">
    <source>
        <dbReference type="EMBL" id="EHI69595.1"/>
    </source>
</evidence>
<evidence type="ECO:0000259" key="10">
    <source>
        <dbReference type="PROSITE" id="PS50929"/>
    </source>
</evidence>
<dbReference type="SMART" id="SM00382">
    <property type="entry name" value="AAA"/>
    <property type="match status" value="1"/>
</dbReference>
<dbReference type="GO" id="GO:0005524">
    <property type="term" value="F:ATP binding"/>
    <property type="evidence" value="ECO:0007669"/>
    <property type="project" value="UniProtKB-KW"/>
</dbReference>
<keyword evidence="4" id="KW-0547">Nucleotide-binding</keyword>
<dbReference type="EMBL" id="AEUX02000006">
    <property type="protein sequence ID" value="EHI69595.1"/>
    <property type="molecule type" value="Genomic_DNA"/>
</dbReference>